<sequence>MALRLTLKPNERILINGCVVRNADRRQQIVIENHADIVREADLLQEDEERTPVKEVYFFIQTALLEPSTRIKLVKIIQRKLGALAPVFHDEMAGHIFDAAAHVSASDFYKAMRTLRPLIEYEEKLFQMIREKNTATAAE</sequence>
<gene>
    <name evidence="2" type="ORF">LCGC14_0173630</name>
</gene>
<evidence type="ECO:0008006" key="3">
    <source>
        <dbReference type="Google" id="ProtNLM"/>
    </source>
</evidence>
<dbReference type="GO" id="GO:0006402">
    <property type="term" value="P:mRNA catabolic process"/>
    <property type="evidence" value="ECO:0007669"/>
    <property type="project" value="InterPro"/>
</dbReference>
<organism evidence="2">
    <name type="scientific">marine sediment metagenome</name>
    <dbReference type="NCBI Taxonomy" id="412755"/>
    <lineage>
        <taxon>unclassified sequences</taxon>
        <taxon>metagenomes</taxon>
        <taxon>ecological metagenomes</taxon>
    </lineage>
</organism>
<comment type="caution">
    <text evidence="2">The sequence shown here is derived from an EMBL/GenBank/DDBJ whole genome shotgun (WGS) entry which is preliminary data.</text>
</comment>
<dbReference type="EMBL" id="LAZR01000068">
    <property type="protein sequence ID" value="KKN95864.1"/>
    <property type="molecule type" value="Genomic_DNA"/>
</dbReference>
<dbReference type="InterPro" id="IPR009967">
    <property type="entry name" value="Flagellum_FlbT"/>
</dbReference>
<dbReference type="Pfam" id="PF07378">
    <property type="entry name" value="FlbT"/>
    <property type="match status" value="1"/>
</dbReference>
<evidence type="ECO:0000313" key="2">
    <source>
        <dbReference type="EMBL" id="KKN95864.1"/>
    </source>
</evidence>
<dbReference type="GO" id="GO:0048027">
    <property type="term" value="F:mRNA 5'-UTR binding"/>
    <property type="evidence" value="ECO:0007669"/>
    <property type="project" value="InterPro"/>
</dbReference>
<dbReference type="AlphaFoldDB" id="A0A0F9UVV9"/>
<accession>A0A0F9UVV9</accession>
<evidence type="ECO:0000256" key="1">
    <source>
        <dbReference type="ARBA" id="ARBA00022884"/>
    </source>
</evidence>
<keyword evidence="1" id="KW-0694">RNA-binding</keyword>
<name>A0A0F9UVV9_9ZZZZ</name>
<protein>
    <recommendedName>
        <fullName evidence="3">Flagellum biosynthesis protein FlbT</fullName>
    </recommendedName>
</protein>
<dbReference type="GO" id="GO:1902209">
    <property type="term" value="P:negative regulation of bacterial-type flagellum assembly"/>
    <property type="evidence" value="ECO:0007669"/>
    <property type="project" value="InterPro"/>
</dbReference>
<proteinExistence type="predicted"/>
<reference evidence="2" key="1">
    <citation type="journal article" date="2015" name="Nature">
        <title>Complex archaea that bridge the gap between prokaryotes and eukaryotes.</title>
        <authorList>
            <person name="Spang A."/>
            <person name="Saw J.H."/>
            <person name="Jorgensen S.L."/>
            <person name="Zaremba-Niedzwiedzka K."/>
            <person name="Martijn J."/>
            <person name="Lind A.E."/>
            <person name="van Eijk R."/>
            <person name="Schleper C."/>
            <person name="Guy L."/>
            <person name="Ettema T.J."/>
        </authorList>
    </citation>
    <scope>NUCLEOTIDE SEQUENCE</scope>
</reference>